<dbReference type="InterPro" id="IPR017896">
    <property type="entry name" value="4Fe4S_Fe-S-bd"/>
</dbReference>
<dbReference type="PROSITE" id="PS51085">
    <property type="entry name" value="2FE2S_FER_2"/>
    <property type="match status" value="1"/>
</dbReference>
<dbReference type="PANTHER" id="PTHR43255:SF2">
    <property type="entry name" value="HETERODISULFIDE REDUCTASE RELATED PROTEIN"/>
    <property type="match status" value="1"/>
</dbReference>
<feature type="domain" description="4Fe-4S ferredoxin-type" evidence="8">
    <location>
        <begin position="142"/>
        <end position="172"/>
    </location>
</feature>
<dbReference type="PROSITE" id="PS00198">
    <property type="entry name" value="4FE4S_FER_1"/>
    <property type="match status" value="1"/>
</dbReference>
<evidence type="ECO:0000256" key="6">
    <source>
        <dbReference type="ARBA" id="ARBA00023014"/>
    </source>
</evidence>
<dbReference type="InterPro" id="IPR004489">
    <property type="entry name" value="Succ_DH/fum_Rdtase_Fe-S"/>
</dbReference>
<dbReference type="InterPro" id="IPR036010">
    <property type="entry name" value="2Fe-2S_ferredoxin-like_sf"/>
</dbReference>
<dbReference type="AlphaFoldDB" id="A0A832YTA1"/>
<keyword evidence="5" id="KW-0408">Iron</keyword>
<dbReference type="GO" id="GO:0046872">
    <property type="term" value="F:metal ion binding"/>
    <property type="evidence" value="ECO:0007669"/>
    <property type="project" value="UniProtKB-KW"/>
</dbReference>
<protein>
    <submittedName>
        <fullName evidence="9">2Fe-2S iron-sulfur cluster binding domain-containing protein</fullName>
    </submittedName>
</protein>
<dbReference type="Pfam" id="PF13183">
    <property type="entry name" value="Fer4_8"/>
    <property type="match status" value="1"/>
</dbReference>
<keyword evidence="4" id="KW-0479">Metal-binding</keyword>
<dbReference type="GO" id="GO:0005886">
    <property type="term" value="C:plasma membrane"/>
    <property type="evidence" value="ECO:0007669"/>
    <property type="project" value="TreeGrafter"/>
</dbReference>
<proteinExistence type="inferred from homology"/>
<dbReference type="InterPro" id="IPR001041">
    <property type="entry name" value="2Fe-2S_ferredoxin-type"/>
</dbReference>
<evidence type="ECO:0000256" key="2">
    <source>
        <dbReference type="ARBA" id="ARBA00022485"/>
    </source>
</evidence>
<evidence type="ECO:0000313" key="9">
    <source>
        <dbReference type="EMBL" id="HIP57375.1"/>
    </source>
</evidence>
<dbReference type="SUPFAM" id="SSF46548">
    <property type="entry name" value="alpha-helical ferredoxin"/>
    <property type="match status" value="1"/>
</dbReference>
<keyword evidence="6" id="KW-0411">Iron-sulfur</keyword>
<dbReference type="InterPro" id="IPR006058">
    <property type="entry name" value="2Fe2S_fd_BS"/>
</dbReference>
<name>A0A832YTA1_9CREN</name>
<dbReference type="Gene3D" id="1.10.1060.10">
    <property type="entry name" value="Alpha-helical ferredoxin"/>
    <property type="match status" value="1"/>
</dbReference>
<dbReference type="CDD" id="cd00207">
    <property type="entry name" value="fer2"/>
    <property type="match status" value="1"/>
</dbReference>
<evidence type="ECO:0000256" key="1">
    <source>
        <dbReference type="ARBA" id="ARBA00007097"/>
    </source>
</evidence>
<dbReference type="Pfam" id="PF02754">
    <property type="entry name" value="CCG"/>
    <property type="match status" value="2"/>
</dbReference>
<evidence type="ECO:0000259" key="7">
    <source>
        <dbReference type="PROSITE" id="PS51085"/>
    </source>
</evidence>
<dbReference type="InterPro" id="IPR012675">
    <property type="entry name" value="Beta-grasp_dom_sf"/>
</dbReference>
<dbReference type="Pfam" id="PF13085">
    <property type="entry name" value="Fer2_3"/>
    <property type="match status" value="1"/>
</dbReference>
<dbReference type="PROSITE" id="PS51379">
    <property type="entry name" value="4FE4S_FER_2"/>
    <property type="match status" value="1"/>
</dbReference>
<evidence type="ECO:0000256" key="5">
    <source>
        <dbReference type="ARBA" id="ARBA00023004"/>
    </source>
</evidence>
<dbReference type="InterPro" id="IPR009051">
    <property type="entry name" value="Helical_ferredxn"/>
</dbReference>
<dbReference type="EMBL" id="DQTV01000091">
    <property type="protein sequence ID" value="HIP57375.1"/>
    <property type="molecule type" value="Genomic_DNA"/>
</dbReference>
<dbReference type="NCBIfam" id="TIGR00384">
    <property type="entry name" value="dhsB"/>
    <property type="match status" value="1"/>
</dbReference>
<gene>
    <name evidence="9" type="ORF">EYH02_04835</name>
</gene>
<dbReference type="GO" id="GO:0016491">
    <property type="term" value="F:oxidoreductase activity"/>
    <property type="evidence" value="ECO:0007669"/>
    <property type="project" value="InterPro"/>
</dbReference>
<comment type="caution">
    <text evidence="9">The sequence shown here is derived from an EMBL/GenBank/DDBJ whole genome shotgun (WGS) entry which is preliminary data.</text>
</comment>
<evidence type="ECO:0000259" key="8">
    <source>
        <dbReference type="PROSITE" id="PS51379"/>
    </source>
</evidence>
<reference evidence="9" key="1">
    <citation type="journal article" date="2020" name="ISME J.">
        <title>Gammaproteobacteria mediating utilization of methyl-, sulfur- and petroleum organic compounds in deep ocean hydrothermal plumes.</title>
        <authorList>
            <person name="Zhou Z."/>
            <person name="Liu Y."/>
            <person name="Pan J."/>
            <person name="Cron B.R."/>
            <person name="Toner B.M."/>
            <person name="Anantharaman K."/>
            <person name="Breier J.A."/>
            <person name="Dick G.J."/>
            <person name="Li M."/>
        </authorList>
    </citation>
    <scope>NUCLEOTIDE SEQUENCE</scope>
    <source>
        <strain evidence="9">SZUA-1435</strain>
    </source>
</reference>
<dbReference type="Proteomes" id="UP000605805">
    <property type="component" value="Unassembled WGS sequence"/>
</dbReference>
<organism evidence="9 10">
    <name type="scientific">Ignisphaera aggregans</name>
    <dbReference type="NCBI Taxonomy" id="334771"/>
    <lineage>
        <taxon>Archaea</taxon>
        <taxon>Thermoproteota</taxon>
        <taxon>Thermoprotei</taxon>
        <taxon>Desulfurococcales</taxon>
        <taxon>Desulfurococcaceae</taxon>
        <taxon>Ignisphaera</taxon>
    </lineage>
</organism>
<dbReference type="InterPro" id="IPR004017">
    <property type="entry name" value="Cys_rich_dom"/>
</dbReference>
<dbReference type="PROSITE" id="PS00197">
    <property type="entry name" value="2FE2S_FER_1"/>
    <property type="match status" value="1"/>
</dbReference>
<dbReference type="PANTHER" id="PTHR43255">
    <property type="entry name" value="IRON-SULFUR-BINDING OXIDOREDUCTASE FADF-RELATED-RELATED"/>
    <property type="match status" value="1"/>
</dbReference>
<keyword evidence="3" id="KW-0001">2Fe-2S</keyword>
<keyword evidence="2" id="KW-0004">4Fe-4S</keyword>
<evidence type="ECO:0000256" key="3">
    <source>
        <dbReference type="ARBA" id="ARBA00022714"/>
    </source>
</evidence>
<dbReference type="GO" id="GO:0051537">
    <property type="term" value="F:2 iron, 2 sulfur cluster binding"/>
    <property type="evidence" value="ECO:0007669"/>
    <property type="project" value="UniProtKB-KW"/>
</dbReference>
<evidence type="ECO:0000256" key="4">
    <source>
        <dbReference type="ARBA" id="ARBA00022723"/>
    </source>
</evidence>
<evidence type="ECO:0000313" key="10">
    <source>
        <dbReference type="Proteomes" id="UP000605805"/>
    </source>
</evidence>
<dbReference type="Gene3D" id="3.10.20.30">
    <property type="match status" value="1"/>
</dbReference>
<dbReference type="SUPFAM" id="SSF54292">
    <property type="entry name" value="2Fe-2S ferredoxin-like"/>
    <property type="match status" value="1"/>
</dbReference>
<dbReference type="InterPro" id="IPR051460">
    <property type="entry name" value="HdrC_iron-sulfur_subunit"/>
</dbReference>
<dbReference type="InterPro" id="IPR025192">
    <property type="entry name" value="Succ_DH/fum_Rdtase_N"/>
</dbReference>
<accession>A0A832YTA1</accession>
<dbReference type="GO" id="GO:0006099">
    <property type="term" value="P:tricarboxylic acid cycle"/>
    <property type="evidence" value="ECO:0007669"/>
    <property type="project" value="InterPro"/>
</dbReference>
<dbReference type="InterPro" id="IPR017900">
    <property type="entry name" value="4Fe4S_Fe_S_CS"/>
</dbReference>
<comment type="similarity">
    <text evidence="1">Belongs to the HdrC family.</text>
</comment>
<sequence length="519" mass="58655">MIPDLRIRLKIFRYNPERDAEPKYMEYEVEADPKESLLNLLLRIRDDIDPTFAFSYSCRRGVCGSCAVRVNGIPMLACQTTVEKVVATFGHEVVIEPLSVARVVRDLVIDSSSLWRRIISGIPIRLTRFERYVAPEVMDRDIALEIQRYRKCITCLACLDACPVYSLDPSRFRGPLAMRFIYRFVADPRDGLDRIREACRNGLYLCLVCDACTAVCYHGIEIGEAVVKMRMKAFEERLAPSRLVDALEGIKDESFGNPLWIPRDERSAWLEGLSPNRRGDVLIFAGCMASYVDRESVRALAKILEIAGIEYQVLGSDEYCCGMPLYLAGDLSGLRMVAEKNLKMIRGLNVRLVITPCPSCYRALKSVYPRIGIDLRSLGLEILHSTQFLYRLLNSGKLTIAKPIHMKLTYHDPCDLGRHEGVYREPRELLRAVGAELIEMKRWGPYARCCGAGGNLRIVDPELSVSIGITRLCEIPENVKIVVHACPTCRIQFSDAARKARLSIENISIQELLLKAILS</sequence>
<feature type="domain" description="2Fe-2S ferredoxin-type" evidence="7">
    <location>
        <begin position="7"/>
        <end position="99"/>
    </location>
</feature>
<dbReference type="GO" id="GO:0009055">
    <property type="term" value="F:electron transfer activity"/>
    <property type="evidence" value="ECO:0007669"/>
    <property type="project" value="InterPro"/>
</dbReference>
<dbReference type="GO" id="GO:0051539">
    <property type="term" value="F:4 iron, 4 sulfur cluster binding"/>
    <property type="evidence" value="ECO:0007669"/>
    <property type="project" value="UniProtKB-KW"/>
</dbReference>